<keyword evidence="9" id="KW-1185">Reference proteome</keyword>
<evidence type="ECO:0000256" key="4">
    <source>
        <dbReference type="ARBA" id="ARBA00022989"/>
    </source>
</evidence>
<feature type="transmembrane region" description="Helical" evidence="6">
    <location>
        <begin position="219"/>
        <end position="241"/>
    </location>
</feature>
<evidence type="ECO:0000256" key="1">
    <source>
        <dbReference type="ARBA" id="ARBA00004651"/>
    </source>
</evidence>
<organism evidence="8 9">
    <name type="scientific">Rhodovarius crocodyli</name>
    <dbReference type="NCBI Taxonomy" id="1979269"/>
    <lineage>
        <taxon>Bacteria</taxon>
        <taxon>Pseudomonadati</taxon>
        <taxon>Pseudomonadota</taxon>
        <taxon>Alphaproteobacteria</taxon>
        <taxon>Acetobacterales</taxon>
        <taxon>Roseomonadaceae</taxon>
        <taxon>Rhodovarius</taxon>
    </lineage>
</organism>
<dbReference type="RefSeq" id="WP_127789507.1">
    <property type="nucleotide sequence ID" value="NZ_SACL01000009.1"/>
</dbReference>
<dbReference type="Pfam" id="PF12698">
    <property type="entry name" value="ABC2_membrane_3"/>
    <property type="match status" value="1"/>
</dbReference>
<dbReference type="GO" id="GO:0005886">
    <property type="term" value="C:plasma membrane"/>
    <property type="evidence" value="ECO:0007669"/>
    <property type="project" value="UniProtKB-SubCell"/>
</dbReference>
<keyword evidence="3 6" id="KW-0812">Transmembrane</keyword>
<evidence type="ECO:0000259" key="7">
    <source>
        <dbReference type="Pfam" id="PF12698"/>
    </source>
</evidence>
<feature type="transmembrane region" description="Helical" evidence="6">
    <location>
        <begin position="285"/>
        <end position="306"/>
    </location>
</feature>
<dbReference type="GO" id="GO:0140359">
    <property type="term" value="F:ABC-type transporter activity"/>
    <property type="evidence" value="ECO:0007669"/>
    <property type="project" value="InterPro"/>
</dbReference>
<dbReference type="EMBL" id="SACL01000009">
    <property type="protein sequence ID" value="RVT91760.1"/>
    <property type="molecule type" value="Genomic_DNA"/>
</dbReference>
<dbReference type="PANTHER" id="PTHR30294">
    <property type="entry name" value="MEMBRANE COMPONENT OF ABC TRANSPORTER YHHJ-RELATED"/>
    <property type="match status" value="1"/>
</dbReference>
<evidence type="ECO:0000313" key="8">
    <source>
        <dbReference type="EMBL" id="RVT91760.1"/>
    </source>
</evidence>
<keyword evidence="5 6" id="KW-0472">Membrane</keyword>
<feature type="transmembrane region" description="Helical" evidence="6">
    <location>
        <begin position="348"/>
        <end position="368"/>
    </location>
</feature>
<feature type="domain" description="ABC-2 type transporter transmembrane" evidence="7">
    <location>
        <begin position="23"/>
        <end position="363"/>
    </location>
</feature>
<evidence type="ECO:0000256" key="3">
    <source>
        <dbReference type="ARBA" id="ARBA00022692"/>
    </source>
</evidence>
<dbReference type="Gene3D" id="3.40.1710.10">
    <property type="entry name" value="abc type-2 transporter like domain"/>
    <property type="match status" value="1"/>
</dbReference>
<accession>A0A437M219</accession>
<dbReference type="Proteomes" id="UP000282957">
    <property type="component" value="Unassembled WGS sequence"/>
</dbReference>
<dbReference type="InterPro" id="IPR013525">
    <property type="entry name" value="ABC2_TM"/>
</dbReference>
<comment type="caution">
    <text evidence="8">The sequence shown here is derived from an EMBL/GenBank/DDBJ whole genome shotgun (WGS) entry which is preliminary data.</text>
</comment>
<evidence type="ECO:0000313" key="9">
    <source>
        <dbReference type="Proteomes" id="UP000282957"/>
    </source>
</evidence>
<dbReference type="InterPro" id="IPR051449">
    <property type="entry name" value="ABC-2_transporter_component"/>
</dbReference>
<reference evidence="8 9" key="1">
    <citation type="submission" date="2019-01" db="EMBL/GenBank/DDBJ databases">
        <authorList>
            <person name="Chen W.-M."/>
        </authorList>
    </citation>
    <scope>NUCLEOTIDE SEQUENCE [LARGE SCALE GENOMIC DNA]</scope>
    <source>
        <strain evidence="8 9">CCP-6</strain>
    </source>
</reference>
<proteinExistence type="predicted"/>
<name>A0A437M219_9PROT</name>
<protein>
    <submittedName>
        <fullName evidence="8">ABC transporter permease</fullName>
    </submittedName>
</protein>
<dbReference type="AlphaFoldDB" id="A0A437M219"/>
<feature type="transmembrane region" description="Helical" evidence="6">
    <location>
        <begin position="253"/>
        <end position="278"/>
    </location>
</feature>
<evidence type="ECO:0000256" key="6">
    <source>
        <dbReference type="SAM" id="Phobius"/>
    </source>
</evidence>
<gene>
    <name evidence="8" type="ORF">EOD42_20795</name>
</gene>
<feature type="transmembrane region" description="Helical" evidence="6">
    <location>
        <begin position="183"/>
        <end position="207"/>
    </location>
</feature>
<keyword evidence="4 6" id="KW-1133">Transmembrane helix</keyword>
<comment type="subcellular location">
    <subcellularLocation>
        <location evidence="1">Cell membrane</location>
        <topology evidence="1">Multi-pass membrane protein</topology>
    </subcellularLocation>
</comment>
<evidence type="ECO:0000256" key="5">
    <source>
        <dbReference type="ARBA" id="ARBA00023136"/>
    </source>
</evidence>
<sequence length="394" mass="40866">MRAVLAVARHELARIFRLRPVFSVMVLAPLIYAVLYPQPYVNEALRDVPLAVVDLDGSTASRDFLRRLDATQEVAIALSAPDLPAAQRAVWERRVHGILVLPPHFERDLLHGRAAPVALYADAGYFLIYSRIAAGVGAVARTLGAEVEAGRLIAIGVDPALAVAATDPMPLTTVSLFNPQGGYATYVLPGALVLILQQTLLIGMGLLACMAPAPAAGPVALVLGRLLAGVAVQAVMLPFYLVGLTWLYGIPRLGGLCAMALVGLPFVLAVAALGLLAAAVLRRPLTVQLATAAMGLPVFFLAGFAWPPEAIPGWLRPVAQALPSTSAIDAFVRIAQMGAAPGLAAGQIRLLGLLAALYAGLAMLMEALRASRAATARASGPSPAGTGASGGIDR</sequence>
<dbReference type="OrthoDB" id="9784671at2"/>
<dbReference type="PANTHER" id="PTHR30294:SF46">
    <property type="entry name" value="ABC TRANSPORTER PERMEASE"/>
    <property type="match status" value="1"/>
</dbReference>
<feature type="transmembrane region" description="Helical" evidence="6">
    <location>
        <begin position="21"/>
        <end position="40"/>
    </location>
</feature>
<keyword evidence="2" id="KW-1003">Cell membrane</keyword>
<evidence type="ECO:0000256" key="2">
    <source>
        <dbReference type="ARBA" id="ARBA00022475"/>
    </source>
</evidence>